<evidence type="ECO:0000256" key="7">
    <source>
        <dbReference type="SAM" id="Phobius"/>
    </source>
</evidence>
<keyword evidence="3" id="KW-1003">Cell membrane</keyword>
<feature type="transmembrane region" description="Helical" evidence="7">
    <location>
        <begin position="88"/>
        <end position="108"/>
    </location>
</feature>
<dbReference type="GO" id="GO:0005886">
    <property type="term" value="C:plasma membrane"/>
    <property type="evidence" value="ECO:0007669"/>
    <property type="project" value="UniProtKB-SubCell"/>
</dbReference>
<accession>A0AAC9LDY5</accession>
<evidence type="ECO:0000313" key="8">
    <source>
        <dbReference type="EMBL" id="APU15871.1"/>
    </source>
</evidence>
<dbReference type="AlphaFoldDB" id="A0AAC9LDY5"/>
<feature type="transmembrane region" description="Helical" evidence="7">
    <location>
        <begin position="31"/>
        <end position="49"/>
    </location>
</feature>
<keyword evidence="6 7" id="KW-0472">Membrane</keyword>
<feature type="transmembrane region" description="Helical" evidence="7">
    <location>
        <begin position="55"/>
        <end position="76"/>
    </location>
</feature>
<feature type="transmembrane region" description="Helical" evidence="7">
    <location>
        <begin position="303"/>
        <end position="320"/>
    </location>
</feature>
<reference evidence="9" key="1">
    <citation type="submission" date="2016-06" db="EMBL/GenBank/DDBJ databases">
        <title>Complete genome sequence of Actinoalloteichus fjordicus DSM 46855 (=ADI127-17), type strain of the new species Actinoalloteichus fjordicus.</title>
        <authorList>
            <person name="Ruckert C."/>
            <person name="Nouioui I."/>
            <person name="Willmese J."/>
            <person name="van Wezel G."/>
            <person name="Klenk H.-P."/>
            <person name="Kalinowski J."/>
            <person name="Zotchev S.B."/>
        </authorList>
    </citation>
    <scope>NUCLEOTIDE SEQUENCE [LARGE SCALE GENOMIC DNA]</scope>
    <source>
        <strain evidence="9">ADI127-7</strain>
    </source>
</reference>
<dbReference type="InterPro" id="IPR010290">
    <property type="entry name" value="TM_effector"/>
</dbReference>
<dbReference type="PANTHER" id="PTHR23513">
    <property type="entry name" value="INTEGRAL MEMBRANE EFFLUX PROTEIN-RELATED"/>
    <property type="match status" value="1"/>
</dbReference>
<keyword evidence="4 7" id="KW-0812">Transmembrane</keyword>
<dbReference type="Pfam" id="PF05977">
    <property type="entry name" value="MFS_3"/>
    <property type="match status" value="1"/>
</dbReference>
<organism evidence="8 9">
    <name type="scientific">Actinoalloteichus fjordicus</name>
    <dbReference type="NCBI Taxonomy" id="1612552"/>
    <lineage>
        <taxon>Bacteria</taxon>
        <taxon>Bacillati</taxon>
        <taxon>Actinomycetota</taxon>
        <taxon>Actinomycetes</taxon>
        <taxon>Pseudonocardiales</taxon>
        <taxon>Pseudonocardiaceae</taxon>
        <taxon>Actinoalloteichus</taxon>
    </lineage>
</organism>
<dbReference type="PANTHER" id="PTHR23513:SF6">
    <property type="entry name" value="MAJOR FACILITATOR SUPERFAMILY ASSOCIATED DOMAIN-CONTAINING PROTEIN"/>
    <property type="match status" value="1"/>
</dbReference>
<evidence type="ECO:0000313" key="9">
    <source>
        <dbReference type="Proteomes" id="UP000185511"/>
    </source>
</evidence>
<dbReference type="Gene3D" id="1.20.1250.20">
    <property type="entry name" value="MFS general substrate transporter like domains"/>
    <property type="match status" value="1"/>
</dbReference>
<dbReference type="Proteomes" id="UP000185511">
    <property type="component" value="Chromosome"/>
</dbReference>
<feature type="transmembrane region" description="Helical" evidence="7">
    <location>
        <begin position="367"/>
        <end position="388"/>
    </location>
</feature>
<feature type="transmembrane region" description="Helical" evidence="7">
    <location>
        <begin position="154"/>
        <end position="174"/>
    </location>
</feature>
<evidence type="ECO:0000256" key="4">
    <source>
        <dbReference type="ARBA" id="ARBA00022692"/>
    </source>
</evidence>
<keyword evidence="2" id="KW-0813">Transport</keyword>
<comment type="subcellular location">
    <subcellularLocation>
        <location evidence="1">Cell membrane</location>
        <topology evidence="1">Multi-pass membrane protein</topology>
    </subcellularLocation>
</comment>
<feature type="transmembrane region" description="Helical" evidence="7">
    <location>
        <begin position="271"/>
        <end position="291"/>
    </location>
</feature>
<name>A0AAC9LDY5_9PSEU</name>
<dbReference type="InterPro" id="IPR036259">
    <property type="entry name" value="MFS_trans_sf"/>
</dbReference>
<dbReference type="CDD" id="cd06173">
    <property type="entry name" value="MFS_MefA_like"/>
    <property type="match status" value="1"/>
</dbReference>
<evidence type="ECO:0000256" key="6">
    <source>
        <dbReference type="ARBA" id="ARBA00023136"/>
    </source>
</evidence>
<dbReference type="EMBL" id="CP016076">
    <property type="protein sequence ID" value="APU15871.1"/>
    <property type="molecule type" value="Genomic_DNA"/>
</dbReference>
<feature type="transmembrane region" description="Helical" evidence="7">
    <location>
        <begin position="114"/>
        <end position="142"/>
    </location>
</feature>
<dbReference type="SUPFAM" id="SSF103473">
    <property type="entry name" value="MFS general substrate transporter"/>
    <property type="match status" value="1"/>
</dbReference>
<evidence type="ECO:0000256" key="5">
    <source>
        <dbReference type="ARBA" id="ARBA00022989"/>
    </source>
</evidence>
<evidence type="ECO:0000256" key="3">
    <source>
        <dbReference type="ARBA" id="ARBA00022475"/>
    </source>
</evidence>
<gene>
    <name evidence="8" type="ORF">UA74_19230</name>
</gene>
<evidence type="ECO:0000256" key="2">
    <source>
        <dbReference type="ARBA" id="ARBA00022448"/>
    </source>
</evidence>
<sequence>MSGQPGENPASADDGRSLWQRDFRRWLGSRTISSAGTEALTVVIPVLVYQQTGSAALTGATSALMSLPYLLFGLFAGALADRLSRRRLMVAADLTAAAVVASVPVVYLTGSVGAAHILVVAFVAWTAFVWFDAAAWGALISVVGRDQLVRANSVIWSFGITAGIAMPAVAGVVGSATHPSMMLAVSSVTYAVSAILILRIRTNLNPRIEGATQPRTSLLRTIRAGLEFIWRTVEIRLVALASVGLTLSSGAVIGILVVHLDRNLGIAADDWRVGLFFAAGAIGALSATILLPWSTRLIGSGRLSAVAFTLYIPALVAVLATEHWLPALGCWAIWYCTNTLAVINGVTLRQQLTPDELQGRVNTSARMIALGGTPVGAVLGGVLAESVGVRETQLLAIIPIALAALVLWFSPVRRFGLPS</sequence>
<keyword evidence="9" id="KW-1185">Reference proteome</keyword>
<feature type="transmembrane region" description="Helical" evidence="7">
    <location>
        <begin position="180"/>
        <end position="198"/>
    </location>
</feature>
<feature type="transmembrane region" description="Helical" evidence="7">
    <location>
        <begin position="237"/>
        <end position="259"/>
    </location>
</feature>
<dbReference type="RefSeq" id="WP_232237338.1">
    <property type="nucleotide sequence ID" value="NZ_CP016076.1"/>
</dbReference>
<protein>
    <submittedName>
        <fullName evidence="8">DUF894 family protein</fullName>
    </submittedName>
</protein>
<evidence type="ECO:0000256" key="1">
    <source>
        <dbReference type="ARBA" id="ARBA00004651"/>
    </source>
</evidence>
<keyword evidence="5 7" id="KW-1133">Transmembrane helix</keyword>
<feature type="transmembrane region" description="Helical" evidence="7">
    <location>
        <begin position="326"/>
        <end position="346"/>
    </location>
</feature>
<proteinExistence type="predicted"/>
<feature type="transmembrane region" description="Helical" evidence="7">
    <location>
        <begin position="394"/>
        <end position="412"/>
    </location>
</feature>
<dbReference type="KEGG" id="acad:UA74_19230"/>